<dbReference type="EMBL" id="JBJQND010000001">
    <property type="protein sequence ID" value="KAL3888007.1"/>
    <property type="molecule type" value="Genomic_DNA"/>
</dbReference>
<gene>
    <name evidence="13" type="ORF">ACJMK2_000391</name>
</gene>
<comment type="caution">
    <text evidence="13">The sequence shown here is derived from an EMBL/GenBank/DDBJ whole genome shotgun (WGS) entry which is preliminary data.</text>
</comment>
<keyword evidence="10" id="KW-0807">Transducer</keyword>
<evidence type="ECO:0000256" key="6">
    <source>
        <dbReference type="ARBA" id="ARBA00023136"/>
    </source>
</evidence>
<evidence type="ECO:0000256" key="2">
    <source>
        <dbReference type="ARBA" id="ARBA00022475"/>
    </source>
</evidence>
<dbReference type="Pfam" id="PF00001">
    <property type="entry name" value="7tm_1"/>
    <property type="match status" value="1"/>
</dbReference>
<evidence type="ECO:0000256" key="9">
    <source>
        <dbReference type="ARBA" id="ARBA00023180"/>
    </source>
</evidence>
<dbReference type="Gene3D" id="1.20.1070.10">
    <property type="entry name" value="Rhodopsin 7-helix transmembrane proteins"/>
    <property type="match status" value="1"/>
</dbReference>
<keyword evidence="5" id="KW-0297">G-protein coupled receptor</keyword>
<keyword evidence="7" id="KW-1015">Disulfide bond</keyword>
<dbReference type="GO" id="GO:0005886">
    <property type="term" value="C:plasma membrane"/>
    <property type="evidence" value="ECO:0007669"/>
    <property type="project" value="UniProtKB-SubCell"/>
</dbReference>
<comment type="subcellular location">
    <subcellularLocation>
        <location evidence="1">Cell membrane</location>
        <topology evidence="1">Multi-pass membrane protein</topology>
    </subcellularLocation>
</comment>
<sequence>MESTTLIYEDIDYIHFWNISGNMTNDMDMENYEEFLKFISLTRIIIPVFYGLIAIFGLLGNILTIAGIQRHKTIIGITKYLITNLAITDILYVAFGVSFKAIYPALRFWPFGDIWCRIHTYLEYVCYFAKICTLVLMSLDRYIYLVHPIRALMLRTKRNGYIALIALWSLVILGNIPFIFIAREVVIDEQVKVCSIHFEDPSGFATYFFLFSYLLPLIVLILLNGHTFRVFLTGTSPTGYTNGDLIQLEVNKSVTKMVFLVVSFFAVCWMPLQVIMLYTHVSKEKHSTVSFASISYAAQCLAYMNSCINPILYTIYTHTLRIGMALITRSAVERQDILQLAVIGN</sequence>
<keyword evidence="6 11" id="KW-0472">Membrane</keyword>
<feature type="transmembrane region" description="Helical" evidence="11">
    <location>
        <begin position="44"/>
        <end position="68"/>
    </location>
</feature>
<feature type="transmembrane region" description="Helical" evidence="11">
    <location>
        <begin position="257"/>
        <end position="276"/>
    </location>
</feature>
<evidence type="ECO:0000256" key="4">
    <source>
        <dbReference type="ARBA" id="ARBA00022989"/>
    </source>
</evidence>
<reference evidence="13 14" key="1">
    <citation type="submission" date="2024-11" db="EMBL/GenBank/DDBJ databases">
        <title>Chromosome-level genome assembly of the freshwater bivalve Anodonta woodiana.</title>
        <authorList>
            <person name="Chen X."/>
        </authorList>
    </citation>
    <scope>NUCLEOTIDE SEQUENCE [LARGE SCALE GENOMIC DNA]</scope>
    <source>
        <strain evidence="13">MN2024</strain>
        <tissue evidence="13">Gills</tissue>
    </source>
</reference>
<evidence type="ECO:0000256" key="11">
    <source>
        <dbReference type="SAM" id="Phobius"/>
    </source>
</evidence>
<name>A0ABD3XSG2_SINWO</name>
<dbReference type="AlphaFoldDB" id="A0ABD3XSG2"/>
<keyword evidence="3 11" id="KW-0812">Transmembrane</keyword>
<dbReference type="SUPFAM" id="SSF81321">
    <property type="entry name" value="Family A G protein-coupled receptor-like"/>
    <property type="match status" value="1"/>
</dbReference>
<feature type="domain" description="G-protein coupled receptors family 1 profile" evidence="12">
    <location>
        <begin position="60"/>
        <end position="313"/>
    </location>
</feature>
<keyword evidence="2" id="KW-1003">Cell membrane</keyword>
<feature type="transmembrane region" description="Helical" evidence="11">
    <location>
        <begin position="296"/>
        <end position="316"/>
    </location>
</feature>
<feature type="transmembrane region" description="Helical" evidence="11">
    <location>
        <begin position="121"/>
        <end position="139"/>
    </location>
</feature>
<dbReference type="PANTHER" id="PTHR45695:SF23">
    <property type="entry name" value="GALANIN-LIKE G-PROTEIN COUPLED RECEPTOR NPR-9"/>
    <property type="match status" value="1"/>
</dbReference>
<accession>A0ABD3XSG2</accession>
<keyword evidence="4 11" id="KW-1133">Transmembrane helix</keyword>
<keyword evidence="8" id="KW-0675">Receptor</keyword>
<dbReference type="PANTHER" id="PTHR45695">
    <property type="entry name" value="LEUCOKININ RECEPTOR-RELATED"/>
    <property type="match status" value="1"/>
</dbReference>
<protein>
    <recommendedName>
        <fullName evidence="12">G-protein coupled receptors family 1 profile domain-containing protein</fullName>
    </recommendedName>
</protein>
<organism evidence="13 14">
    <name type="scientific">Sinanodonta woodiana</name>
    <name type="common">Chinese pond mussel</name>
    <name type="synonym">Anodonta woodiana</name>
    <dbReference type="NCBI Taxonomy" id="1069815"/>
    <lineage>
        <taxon>Eukaryota</taxon>
        <taxon>Metazoa</taxon>
        <taxon>Spiralia</taxon>
        <taxon>Lophotrochozoa</taxon>
        <taxon>Mollusca</taxon>
        <taxon>Bivalvia</taxon>
        <taxon>Autobranchia</taxon>
        <taxon>Heteroconchia</taxon>
        <taxon>Palaeoheterodonta</taxon>
        <taxon>Unionida</taxon>
        <taxon>Unionoidea</taxon>
        <taxon>Unionidae</taxon>
        <taxon>Unioninae</taxon>
        <taxon>Sinanodonta</taxon>
    </lineage>
</organism>
<keyword evidence="14" id="KW-1185">Reference proteome</keyword>
<feature type="transmembrane region" description="Helical" evidence="11">
    <location>
        <begin position="202"/>
        <end position="223"/>
    </location>
</feature>
<dbReference type="PRINTS" id="PR00237">
    <property type="entry name" value="GPCRRHODOPSN"/>
</dbReference>
<evidence type="ECO:0000256" key="1">
    <source>
        <dbReference type="ARBA" id="ARBA00004651"/>
    </source>
</evidence>
<evidence type="ECO:0000256" key="5">
    <source>
        <dbReference type="ARBA" id="ARBA00023040"/>
    </source>
</evidence>
<evidence type="ECO:0000256" key="7">
    <source>
        <dbReference type="ARBA" id="ARBA00023157"/>
    </source>
</evidence>
<evidence type="ECO:0000259" key="12">
    <source>
        <dbReference type="PROSITE" id="PS50262"/>
    </source>
</evidence>
<feature type="transmembrane region" description="Helical" evidence="11">
    <location>
        <begin position="160"/>
        <end position="182"/>
    </location>
</feature>
<dbReference type="PROSITE" id="PS50262">
    <property type="entry name" value="G_PROTEIN_RECEP_F1_2"/>
    <property type="match status" value="1"/>
</dbReference>
<evidence type="ECO:0000256" key="3">
    <source>
        <dbReference type="ARBA" id="ARBA00022692"/>
    </source>
</evidence>
<evidence type="ECO:0000256" key="10">
    <source>
        <dbReference type="ARBA" id="ARBA00023224"/>
    </source>
</evidence>
<evidence type="ECO:0000313" key="13">
    <source>
        <dbReference type="EMBL" id="KAL3888007.1"/>
    </source>
</evidence>
<evidence type="ECO:0000313" key="14">
    <source>
        <dbReference type="Proteomes" id="UP001634394"/>
    </source>
</evidence>
<evidence type="ECO:0000256" key="8">
    <source>
        <dbReference type="ARBA" id="ARBA00023170"/>
    </source>
</evidence>
<dbReference type="InterPro" id="IPR000276">
    <property type="entry name" value="GPCR_Rhodpsn"/>
</dbReference>
<dbReference type="GO" id="GO:0004930">
    <property type="term" value="F:G protein-coupled receptor activity"/>
    <property type="evidence" value="ECO:0007669"/>
    <property type="project" value="UniProtKB-KW"/>
</dbReference>
<proteinExistence type="predicted"/>
<dbReference type="InterPro" id="IPR017452">
    <property type="entry name" value="GPCR_Rhodpsn_7TM"/>
</dbReference>
<feature type="transmembrane region" description="Helical" evidence="11">
    <location>
        <begin position="80"/>
        <end position="101"/>
    </location>
</feature>
<keyword evidence="9" id="KW-0325">Glycoprotein</keyword>
<dbReference type="Proteomes" id="UP001634394">
    <property type="component" value="Unassembled WGS sequence"/>
</dbReference>